<dbReference type="InterPro" id="IPR038507">
    <property type="entry name" value="YcnI-like_sf"/>
</dbReference>
<gene>
    <name evidence="4" type="ORF">UFOPK3001_01509</name>
</gene>
<reference evidence="4" key="1">
    <citation type="submission" date="2020-05" db="EMBL/GenBank/DDBJ databases">
        <authorList>
            <person name="Chiriac C."/>
            <person name="Salcher M."/>
            <person name="Ghai R."/>
            <person name="Kavagutti S V."/>
        </authorList>
    </citation>
    <scope>NUCLEOTIDE SEQUENCE</scope>
</reference>
<organism evidence="4">
    <name type="scientific">freshwater metagenome</name>
    <dbReference type="NCBI Taxonomy" id="449393"/>
    <lineage>
        <taxon>unclassified sequences</taxon>
        <taxon>metagenomes</taxon>
        <taxon>ecological metagenomes</taxon>
    </lineage>
</organism>
<dbReference type="AlphaFoldDB" id="A0A6J6YMP9"/>
<dbReference type="CDD" id="cd08545">
    <property type="entry name" value="YcnI_like"/>
    <property type="match status" value="1"/>
</dbReference>
<dbReference type="Gene3D" id="2.60.40.2230">
    <property type="entry name" value="Uncharacterised protein YcnI-like PF07987, DUF1775"/>
    <property type="match status" value="1"/>
</dbReference>
<dbReference type="EMBL" id="CAFAAJ010000098">
    <property type="protein sequence ID" value="CAB4810399.1"/>
    <property type="molecule type" value="Genomic_DNA"/>
</dbReference>
<keyword evidence="2" id="KW-0472">Membrane</keyword>
<dbReference type="Pfam" id="PF07987">
    <property type="entry name" value="DUF1775"/>
    <property type="match status" value="1"/>
</dbReference>
<keyword evidence="2" id="KW-0812">Transmembrane</keyword>
<evidence type="ECO:0000313" key="4">
    <source>
        <dbReference type="EMBL" id="CAB4810399.1"/>
    </source>
</evidence>
<proteinExistence type="predicted"/>
<feature type="region of interest" description="Disordered" evidence="1">
    <location>
        <begin position="199"/>
        <end position="227"/>
    </location>
</feature>
<feature type="transmembrane region" description="Helical" evidence="2">
    <location>
        <begin position="41"/>
        <end position="61"/>
    </location>
</feature>
<protein>
    <submittedName>
        <fullName evidence="4">Unannotated protein</fullName>
    </submittedName>
</protein>
<feature type="transmembrane region" description="Helical" evidence="2">
    <location>
        <begin position="231"/>
        <end position="252"/>
    </location>
</feature>
<accession>A0A6J6YMP9</accession>
<sequence>MCGLGNQRATADDWFIMHTPQFIMHTPQIPSRSGNRVLRRVALASGLVIASVGAFAATAGAHVTINPSEVPAGGFAVVRFQVPNESETASTVKVEIAMPEGVVIPFVLVKAEGDWKVTTERTKLATPVKTEDGELTEVVSKVTFEGGAIAPGHFEIFDIQLGPLPDTAGEVLAFPTIQTYDNGDVSRWIDRVVEGQPRPEAPTPLLALGEAGDDHHSSSSASDDSHSDSHALGIVGIVLGALGTTAGAAALVRTRRKA</sequence>
<feature type="compositionally biased region" description="Basic and acidic residues" evidence="1">
    <location>
        <begin position="212"/>
        <end position="227"/>
    </location>
</feature>
<feature type="domain" description="YncI copper-binding" evidence="3">
    <location>
        <begin position="62"/>
        <end position="208"/>
    </location>
</feature>
<name>A0A6J6YMP9_9ZZZZ</name>
<evidence type="ECO:0000259" key="3">
    <source>
        <dbReference type="Pfam" id="PF07987"/>
    </source>
</evidence>
<dbReference type="InterPro" id="IPR012533">
    <property type="entry name" value="YcnI-copper_dom"/>
</dbReference>
<evidence type="ECO:0000256" key="2">
    <source>
        <dbReference type="SAM" id="Phobius"/>
    </source>
</evidence>
<keyword evidence="2" id="KW-1133">Transmembrane helix</keyword>
<evidence type="ECO:0000256" key="1">
    <source>
        <dbReference type="SAM" id="MobiDB-lite"/>
    </source>
</evidence>